<comment type="similarity">
    <text evidence="2">Belongs to the glycosyl hydrolase 8 (cellulase D) family.</text>
</comment>
<keyword evidence="9" id="KW-1185">Reference proteome</keyword>
<dbReference type="PRINTS" id="PR00735">
    <property type="entry name" value="GLHYDRLASE8"/>
</dbReference>
<dbReference type="AlphaFoldDB" id="A0A7W6EV72"/>
<dbReference type="GO" id="GO:0008810">
    <property type="term" value="F:cellulase activity"/>
    <property type="evidence" value="ECO:0007669"/>
    <property type="project" value="UniProtKB-EC"/>
</dbReference>
<evidence type="ECO:0000313" key="8">
    <source>
        <dbReference type="EMBL" id="MBB3859983.1"/>
    </source>
</evidence>
<dbReference type="RefSeq" id="WP_183612243.1">
    <property type="nucleotide sequence ID" value="NZ_JACICY010000002.1"/>
</dbReference>
<keyword evidence="4 8" id="KW-0378">Hydrolase</keyword>
<evidence type="ECO:0000256" key="2">
    <source>
        <dbReference type="ARBA" id="ARBA00009209"/>
    </source>
</evidence>
<keyword evidence="5" id="KW-0136">Cellulose degradation</keyword>
<dbReference type="EC" id="3.2.1.4" evidence="3"/>
<keyword evidence="6 8" id="KW-0326">Glycosidase</keyword>
<dbReference type="Proteomes" id="UP000562395">
    <property type="component" value="Unassembled WGS sequence"/>
</dbReference>
<dbReference type="GO" id="GO:0030245">
    <property type="term" value="P:cellulose catabolic process"/>
    <property type="evidence" value="ECO:0007669"/>
    <property type="project" value="UniProtKB-KW"/>
</dbReference>
<dbReference type="EMBL" id="JACICY010000002">
    <property type="protein sequence ID" value="MBB3859983.1"/>
    <property type="molecule type" value="Genomic_DNA"/>
</dbReference>
<dbReference type="Pfam" id="PF01270">
    <property type="entry name" value="Glyco_hydro_8"/>
    <property type="match status" value="1"/>
</dbReference>
<evidence type="ECO:0000256" key="4">
    <source>
        <dbReference type="ARBA" id="ARBA00022801"/>
    </source>
</evidence>
<evidence type="ECO:0000256" key="5">
    <source>
        <dbReference type="ARBA" id="ARBA00023001"/>
    </source>
</evidence>
<evidence type="ECO:0000256" key="7">
    <source>
        <dbReference type="ARBA" id="ARBA00023326"/>
    </source>
</evidence>
<keyword evidence="7" id="KW-0119">Carbohydrate metabolism</keyword>
<dbReference type="InterPro" id="IPR002037">
    <property type="entry name" value="Glyco_hydro_8"/>
</dbReference>
<dbReference type="PROSITE" id="PS51257">
    <property type="entry name" value="PROKAR_LIPOPROTEIN"/>
    <property type="match status" value="1"/>
</dbReference>
<accession>A0A7W6EV72</accession>
<name>A0A7W6EV72_9SPHN</name>
<evidence type="ECO:0000256" key="6">
    <source>
        <dbReference type="ARBA" id="ARBA00023295"/>
    </source>
</evidence>
<dbReference type="InterPro" id="IPR008928">
    <property type="entry name" value="6-hairpin_glycosidase_sf"/>
</dbReference>
<evidence type="ECO:0000256" key="3">
    <source>
        <dbReference type="ARBA" id="ARBA00012601"/>
    </source>
</evidence>
<gene>
    <name evidence="8" type="ORF">GGQ88_001244</name>
</gene>
<comment type="caution">
    <text evidence="8">The sequence shown here is derived from an EMBL/GenBank/DDBJ whole genome shotgun (WGS) entry which is preliminary data.</text>
</comment>
<comment type="catalytic activity">
    <reaction evidence="1">
        <text>Endohydrolysis of (1-&gt;4)-beta-D-glucosidic linkages in cellulose, lichenin and cereal beta-D-glucans.</text>
        <dbReference type="EC" id="3.2.1.4"/>
    </reaction>
</comment>
<dbReference type="SUPFAM" id="SSF48208">
    <property type="entry name" value="Six-hairpin glycosidases"/>
    <property type="match status" value="1"/>
</dbReference>
<keyword evidence="7" id="KW-0624">Polysaccharide degradation</keyword>
<organism evidence="8 9">
    <name type="scientific">Novosphingobium hassiacum</name>
    <dbReference type="NCBI Taxonomy" id="173676"/>
    <lineage>
        <taxon>Bacteria</taxon>
        <taxon>Pseudomonadati</taxon>
        <taxon>Pseudomonadota</taxon>
        <taxon>Alphaproteobacteria</taxon>
        <taxon>Sphingomonadales</taxon>
        <taxon>Sphingomonadaceae</taxon>
        <taxon>Novosphingobium</taxon>
    </lineage>
</organism>
<protein>
    <recommendedName>
        <fullName evidence="3">cellulase</fullName>
        <ecNumber evidence="3">3.2.1.4</ecNumber>
    </recommendedName>
</protein>
<evidence type="ECO:0000256" key="1">
    <source>
        <dbReference type="ARBA" id="ARBA00000966"/>
    </source>
</evidence>
<dbReference type="InterPro" id="IPR012341">
    <property type="entry name" value="6hp_glycosidase-like_sf"/>
</dbReference>
<dbReference type="Gene3D" id="1.50.10.10">
    <property type="match status" value="1"/>
</dbReference>
<reference evidence="8 9" key="1">
    <citation type="submission" date="2020-08" db="EMBL/GenBank/DDBJ databases">
        <title>Genomic Encyclopedia of Type Strains, Phase IV (KMG-IV): sequencing the most valuable type-strain genomes for metagenomic binning, comparative biology and taxonomic classification.</title>
        <authorList>
            <person name="Goeker M."/>
        </authorList>
    </citation>
    <scope>NUCLEOTIDE SEQUENCE [LARGE SCALE GENOMIC DNA]</scope>
    <source>
        <strain evidence="8 9">DSM 14552</strain>
    </source>
</reference>
<proteinExistence type="inferred from homology"/>
<evidence type="ECO:0000313" key="9">
    <source>
        <dbReference type="Proteomes" id="UP000562395"/>
    </source>
</evidence>
<sequence>MASKLGGIGRRDFALGCFAVLTAACGKVPAGNAKAHKGLWPQFRERFVLPAGRVIDNGNGNISHSEGQGYGMLLACLNGDRRTFDSLAQWTATTLLRHDVALHAWKYDPRDVNPVADPNNATDGDILIAWALARAAKQWKVAEYGLASRDIRKAIRSRLVVERAGSAVLLPGLQGFNQDGRVVVNPSYYIWSALDAFAALDGENVWGPVIDDGVKLLTAARFGPLALPVDWFEMDAAGKLAPARDKPPRFGFDAIRVPLYAAAARRMAIAETAVAWWNGLAKSGKAIPAWIDVMSGETAPFTLSAGGMAVVSRAMGTAQPDGLAEDYYAAILQLLAHDLV</sequence>